<dbReference type="Gene3D" id="1.10.10.60">
    <property type="entry name" value="Homeodomain-like"/>
    <property type="match status" value="2"/>
</dbReference>
<name>X1HFZ3_9ZZZZ</name>
<gene>
    <name evidence="1" type="ORF">S03H2_43188</name>
</gene>
<sequence length="122" mass="14909">VFNYRKKHGFASNWRRQLFTDQQFLDLYEKEWNDPRIAEKLDVTKGMVAYRRRKLGLKAHRYKRLFSDQQLIDLHREGLNDREKAERLNVNTEVISYYRRKLGLKAIKYSRHRLPLETNRGK</sequence>
<organism evidence="1">
    <name type="scientific">marine sediment metagenome</name>
    <dbReference type="NCBI Taxonomy" id="412755"/>
    <lineage>
        <taxon>unclassified sequences</taxon>
        <taxon>metagenomes</taxon>
        <taxon>ecological metagenomes</taxon>
    </lineage>
</organism>
<dbReference type="AlphaFoldDB" id="X1HFZ3"/>
<accession>X1HFZ3</accession>
<dbReference type="EMBL" id="BARU01026917">
    <property type="protein sequence ID" value="GAH68347.1"/>
    <property type="molecule type" value="Genomic_DNA"/>
</dbReference>
<feature type="non-terminal residue" evidence="1">
    <location>
        <position position="1"/>
    </location>
</feature>
<proteinExistence type="predicted"/>
<protein>
    <submittedName>
        <fullName evidence="1">Uncharacterized protein</fullName>
    </submittedName>
</protein>
<evidence type="ECO:0000313" key="1">
    <source>
        <dbReference type="EMBL" id="GAH68347.1"/>
    </source>
</evidence>
<comment type="caution">
    <text evidence="1">The sequence shown here is derived from an EMBL/GenBank/DDBJ whole genome shotgun (WGS) entry which is preliminary data.</text>
</comment>
<reference evidence="1" key="1">
    <citation type="journal article" date="2014" name="Front. Microbiol.">
        <title>High frequency of phylogenetically diverse reductive dehalogenase-homologous genes in deep subseafloor sedimentary metagenomes.</title>
        <authorList>
            <person name="Kawai M."/>
            <person name="Futagami T."/>
            <person name="Toyoda A."/>
            <person name="Takaki Y."/>
            <person name="Nishi S."/>
            <person name="Hori S."/>
            <person name="Arai W."/>
            <person name="Tsubouchi T."/>
            <person name="Morono Y."/>
            <person name="Uchiyama I."/>
            <person name="Ito T."/>
            <person name="Fujiyama A."/>
            <person name="Inagaki F."/>
            <person name="Takami H."/>
        </authorList>
    </citation>
    <scope>NUCLEOTIDE SEQUENCE</scope>
    <source>
        <strain evidence="1">Expedition CK06-06</strain>
    </source>
</reference>